<evidence type="ECO:0000313" key="4">
    <source>
        <dbReference type="Proteomes" id="UP001293593"/>
    </source>
</evidence>
<gene>
    <name evidence="3" type="ORF">QN277_006450</name>
</gene>
<keyword evidence="2" id="KW-0472">Membrane</keyword>
<protein>
    <submittedName>
        <fullName evidence="3">Uncharacterized protein</fullName>
    </submittedName>
</protein>
<organism evidence="3 4">
    <name type="scientific">Acacia crassicarpa</name>
    <name type="common">northern wattle</name>
    <dbReference type="NCBI Taxonomy" id="499986"/>
    <lineage>
        <taxon>Eukaryota</taxon>
        <taxon>Viridiplantae</taxon>
        <taxon>Streptophyta</taxon>
        <taxon>Embryophyta</taxon>
        <taxon>Tracheophyta</taxon>
        <taxon>Spermatophyta</taxon>
        <taxon>Magnoliopsida</taxon>
        <taxon>eudicotyledons</taxon>
        <taxon>Gunneridae</taxon>
        <taxon>Pentapetalae</taxon>
        <taxon>rosids</taxon>
        <taxon>fabids</taxon>
        <taxon>Fabales</taxon>
        <taxon>Fabaceae</taxon>
        <taxon>Caesalpinioideae</taxon>
        <taxon>mimosoid clade</taxon>
        <taxon>Acacieae</taxon>
        <taxon>Acacia</taxon>
    </lineage>
</organism>
<dbReference type="Proteomes" id="UP001293593">
    <property type="component" value="Unassembled WGS sequence"/>
</dbReference>
<dbReference type="AlphaFoldDB" id="A0AAE1ISR1"/>
<sequence length="153" mass="17090">MKSPVPLELNKVAFRWFLVLDLKLIFVLISVHILGLDLPELVGSQSESELVATPLVLEAIDASQGLGHRDVEDEVSEGKEGDGDPAMAALETRRGSLGQEHQSQEDEQNLKQFVKLLLLKVYGSLLLESLLEMELYYGVQCLHSRLFRDAWSS</sequence>
<name>A0AAE1ISR1_9FABA</name>
<evidence type="ECO:0000313" key="3">
    <source>
        <dbReference type="EMBL" id="KAK4256767.1"/>
    </source>
</evidence>
<comment type="caution">
    <text evidence="3">The sequence shown here is derived from an EMBL/GenBank/DDBJ whole genome shotgun (WGS) entry which is preliminary data.</text>
</comment>
<keyword evidence="2" id="KW-0812">Transmembrane</keyword>
<dbReference type="EMBL" id="JAWXYG010000012">
    <property type="protein sequence ID" value="KAK4256767.1"/>
    <property type="molecule type" value="Genomic_DNA"/>
</dbReference>
<evidence type="ECO:0000256" key="2">
    <source>
        <dbReference type="SAM" id="Phobius"/>
    </source>
</evidence>
<accession>A0AAE1ISR1</accession>
<keyword evidence="2" id="KW-1133">Transmembrane helix</keyword>
<proteinExistence type="predicted"/>
<reference evidence="3" key="1">
    <citation type="submission" date="2023-10" db="EMBL/GenBank/DDBJ databases">
        <title>Chromosome-level genome of the transformable northern wattle, Acacia crassicarpa.</title>
        <authorList>
            <person name="Massaro I."/>
            <person name="Sinha N.R."/>
            <person name="Poethig S."/>
            <person name="Leichty A.R."/>
        </authorList>
    </citation>
    <scope>NUCLEOTIDE SEQUENCE</scope>
    <source>
        <strain evidence="3">Acra3RX</strain>
        <tissue evidence="3">Leaf</tissue>
    </source>
</reference>
<feature type="compositionally biased region" description="Basic and acidic residues" evidence="1">
    <location>
        <begin position="67"/>
        <end position="82"/>
    </location>
</feature>
<evidence type="ECO:0000256" key="1">
    <source>
        <dbReference type="SAM" id="MobiDB-lite"/>
    </source>
</evidence>
<feature type="transmembrane region" description="Helical" evidence="2">
    <location>
        <begin position="12"/>
        <end position="35"/>
    </location>
</feature>
<feature type="region of interest" description="Disordered" evidence="1">
    <location>
        <begin position="67"/>
        <end position="104"/>
    </location>
</feature>
<keyword evidence="4" id="KW-1185">Reference proteome</keyword>